<dbReference type="InterPro" id="IPR008974">
    <property type="entry name" value="TRAF-like"/>
</dbReference>
<dbReference type="GO" id="GO:0007165">
    <property type="term" value="P:signal transduction"/>
    <property type="evidence" value="ECO:0007669"/>
    <property type="project" value="InterPro"/>
</dbReference>
<evidence type="ECO:0000313" key="18">
    <source>
        <dbReference type="RefSeq" id="XP_055898765.1"/>
    </source>
</evidence>
<dbReference type="RefSeq" id="XP_055898760.1">
    <property type="nucleotide sequence ID" value="XM_056042785.1"/>
</dbReference>
<proteinExistence type="predicted"/>
<dbReference type="PANTHER" id="PTHR10131:SF138">
    <property type="entry name" value="RE66324P"/>
    <property type="match status" value="1"/>
</dbReference>
<evidence type="ECO:0000256" key="4">
    <source>
        <dbReference type="ARBA" id="ARBA00022737"/>
    </source>
</evidence>
<sequence length="554" mass="62337">MNICMDLMTDSKPEDMAQAPQSNTIKGFPKEIFSKVEEKFLCAYCENILREPMQSDCGHRYCNGCKQELARLTSPVRCKACIAEQVSDDESILNVNSMFEDKAAIREMKKLDTKCINQGCQWKGMFMEYLTHENNCDKKLVICQKCGQHVTQVKLTNHEIKHCPKRIAACQYCKQEMLFEDVEKHVNQSCPNLPVKCDKCQKLVPKNEIKSHKEDECVHRIFECPLPDCNTKISFEQFPSHVGKNTPKHVVYLLARIHVLEKQINALDTKLAVGTDSAAAGAVGGAQSVPASHMAGAEGGVSPLSMEDKQQLKLHEDLMAVLHGEILRCIKQVEAMNKKMETQLKSIQENSTKIRELESRGFSATATNQSLPDPLEKGTLIDGKDGMITWRLERFSGVRRDAVGNVQHCICSPSFFSGPVGYKMRVRLFTNGDGEAKGKSISAFIQLMPGPHDDLLPWPFNGKIYFMIVDQKNFRDHKMVSFSALPDQQAFQKPHNEPNIASGLPNLITVTEFSNNQDKYAVGDVLYMRVCVDLHDSVKDKLNTLNPKSFSRRS</sequence>
<evidence type="ECO:0000256" key="5">
    <source>
        <dbReference type="ARBA" id="ARBA00022771"/>
    </source>
</evidence>
<dbReference type="InterPro" id="IPR001293">
    <property type="entry name" value="Znf_TRAF"/>
</dbReference>
<accession>A0A9W3BGN4</accession>
<feature type="region of interest" description="Disordered" evidence="9">
    <location>
        <begin position="359"/>
        <end position="378"/>
    </location>
</feature>
<evidence type="ECO:0000313" key="14">
    <source>
        <dbReference type="RefSeq" id="XP_055898760.1"/>
    </source>
</evidence>
<evidence type="ECO:0000259" key="12">
    <source>
        <dbReference type="PROSITE" id="PS50145"/>
    </source>
</evidence>
<evidence type="ECO:0000313" key="13">
    <source>
        <dbReference type="Proteomes" id="UP001165740"/>
    </source>
</evidence>
<evidence type="ECO:0000256" key="3">
    <source>
        <dbReference type="ARBA" id="ARBA00022723"/>
    </source>
</evidence>
<keyword evidence="13" id="KW-1185">Reference proteome</keyword>
<dbReference type="GO" id="GO:0043122">
    <property type="term" value="P:regulation of canonical NF-kappaB signal transduction"/>
    <property type="evidence" value="ECO:0007669"/>
    <property type="project" value="TreeGrafter"/>
</dbReference>
<dbReference type="OrthoDB" id="6499288at2759"/>
<dbReference type="GO" id="GO:0042981">
    <property type="term" value="P:regulation of apoptotic process"/>
    <property type="evidence" value="ECO:0007669"/>
    <property type="project" value="InterPro"/>
</dbReference>
<evidence type="ECO:0000259" key="11">
    <source>
        <dbReference type="PROSITE" id="PS50144"/>
    </source>
</evidence>
<dbReference type="PROSITE" id="PS50089">
    <property type="entry name" value="ZF_RING_2"/>
    <property type="match status" value="1"/>
</dbReference>
<dbReference type="InterPro" id="IPR012227">
    <property type="entry name" value="TNF_rcpt-assoc_TRAF_met"/>
</dbReference>
<evidence type="ECO:0000256" key="7">
    <source>
        <dbReference type="PROSITE-ProRule" id="PRU00207"/>
    </source>
</evidence>
<dbReference type="GO" id="GO:0009898">
    <property type="term" value="C:cytoplasmic side of plasma membrane"/>
    <property type="evidence" value="ECO:0007669"/>
    <property type="project" value="TreeGrafter"/>
</dbReference>
<feature type="domain" description="TRAF-type" evidence="12">
    <location>
        <begin position="185"/>
        <end position="238"/>
    </location>
</feature>
<feature type="zinc finger region" description="TRAF-type" evidence="7">
    <location>
        <begin position="185"/>
        <end position="238"/>
    </location>
</feature>
<dbReference type="InterPro" id="IPR013083">
    <property type="entry name" value="Znf_RING/FYVE/PHD"/>
</dbReference>
<dbReference type="Gene3D" id="3.30.40.10">
    <property type="entry name" value="Zinc/RING finger domain, C3HC4 (zinc finger)"/>
    <property type="match status" value="3"/>
</dbReference>
<dbReference type="PIRSF" id="PIRSF015614">
    <property type="entry name" value="TRAF"/>
    <property type="match status" value="1"/>
</dbReference>
<dbReference type="PANTHER" id="PTHR10131">
    <property type="entry name" value="TNF RECEPTOR ASSOCIATED FACTOR"/>
    <property type="match status" value="1"/>
</dbReference>
<dbReference type="RefSeq" id="XP_055898765.1">
    <property type="nucleotide sequence ID" value="XM_056042790.1"/>
</dbReference>
<dbReference type="GO" id="GO:0005737">
    <property type="term" value="C:cytoplasm"/>
    <property type="evidence" value="ECO:0007669"/>
    <property type="project" value="UniProtKB-SubCell"/>
</dbReference>
<dbReference type="Pfam" id="PF02176">
    <property type="entry name" value="zf-TRAF"/>
    <property type="match status" value="1"/>
</dbReference>
<feature type="domain" description="MATH" evidence="11">
    <location>
        <begin position="385"/>
        <end position="532"/>
    </location>
</feature>
<dbReference type="OMA" id="QSECGHR"/>
<dbReference type="RefSeq" id="XP_055898761.1">
    <property type="nucleotide sequence ID" value="XM_056042786.1"/>
</dbReference>
<dbReference type="GeneID" id="106056737"/>
<dbReference type="Proteomes" id="UP001165740">
    <property type="component" value="Chromosome 9"/>
</dbReference>
<evidence type="ECO:0000256" key="9">
    <source>
        <dbReference type="SAM" id="MobiDB-lite"/>
    </source>
</evidence>
<dbReference type="InterPro" id="IPR001841">
    <property type="entry name" value="Znf_RING"/>
</dbReference>
<evidence type="ECO:0000256" key="1">
    <source>
        <dbReference type="ARBA" id="ARBA00004496"/>
    </source>
</evidence>
<dbReference type="PROSITE" id="PS50145">
    <property type="entry name" value="ZF_TRAF"/>
    <property type="match status" value="2"/>
</dbReference>
<organism evidence="13 16">
    <name type="scientific">Biomphalaria glabrata</name>
    <name type="common">Bloodfluke planorb</name>
    <name type="synonym">Freshwater snail</name>
    <dbReference type="NCBI Taxonomy" id="6526"/>
    <lineage>
        <taxon>Eukaryota</taxon>
        <taxon>Metazoa</taxon>
        <taxon>Spiralia</taxon>
        <taxon>Lophotrochozoa</taxon>
        <taxon>Mollusca</taxon>
        <taxon>Gastropoda</taxon>
        <taxon>Heterobranchia</taxon>
        <taxon>Euthyneura</taxon>
        <taxon>Panpulmonata</taxon>
        <taxon>Hygrophila</taxon>
        <taxon>Lymnaeoidea</taxon>
        <taxon>Planorbidae</taxon>
        <taxon>Biomphalaria</taxon>
    </lineage>
</organism>
<dbReference type="GO" id="GO:0005164">
    <property type="term" value="F:tumor necrosis factor receptor binding"/>
    <property type="evidence" value="ECO:0007669"/>
    <property type="project" value="TreeGrafter"/>
</dbReference>
<reference evidence="14 15" key="1">
    <citation type="submission" date="2025-04" db="UniProtKB">
        <authorList>
            <consortium name="RefSeq"/>
        </authorList>
    </citation>
    <scope>IDENTIFICATION</scope>
</reference>
<feature type="zinc finger region" description="TRAF-type" evidence="7">
    <location>
        <begin position="131"/>
        <end position="183"/>
    </location>
</feature>
<dbReference type="SUPFAM" id="SSF57850">
    <property type="entry name" value="RING/U-box"/>
    <property type="match status" value="1"/>
</dbReference>
<evidence type="ECO:0000313" key="17">
    <source>
        <dbReference type="RefSeq" id="XP_055898763.1"/>
    </source>
</evidence>
<dbReference type="FunFam" id="3.30.40.10:FF:000189">
    <property type="entry name" value="TNF receptor-associated factor"/>
    <property type="match status" value="1"/>
</dbReference>
<evidence type="ECO:0000313" key="15">
    <source>
        <dbReference type="RefSeq" id="XP_055898761.1"/>
    </source>
</evidence>
<dbReference type="InterPro" id="IPR049342">
    <property type="entry name" value="TRAF1-6_MATH_dom"/>
</dbReference>
<dbReference type="RefSeq" id="XP_055898763.1">
    <property type="nucleotide sequence ID" value="XM_056042788.1"/>
</dbReference>
<keyword evidence="8" id="KW-0175">Coiled coil</keyword>
<keyword evidence="5 7" id="KW-0863">Zinc-finger</keyword>
<keyword evidence="3 7" id="KW-0479">Metal-binding</keyword>
<dbReference type="Pfam" id="PF21355">
    <property type="entry name" value="TRAF-mep_MATH"/>
    <property type="match status" value="1"/>
</dbReference>
<evidence type="ECO:0000259" key="10">
    <source>
        <dbReference type="PROSITE" id="PS50089"/>
    </source>
</evidence>
<dbReference type="PROSITE" id="PS50144">
    <property type="entry name" value="MATH"/>
    <property type="match status" value="1"/>
</dbReference>
<comment type="subcellular location">
    <subcellularLocation>
        <location evidence="1">Cytoplasm</location>
    </subcellularLocation>
</comment>
<feature type="domain" description="RING-type" evidence="10">
    <location>
        <begin position="42"/>
        <end position="81"/>
    </location>
</feature>
<feature type="domain" description="TRAF-type" evidence="12">
    <location>
        <begin position="131"/>
        <end position="183"/>
    </location>
</feature>
<name>A0A9W3BGN4_BIOGL</name>
<dbReference type="SUPFAM" id="SSF49599">
    <property type="entry name" value="TRAF domain-like"/>
    <property type="match status" value="2"/>
</dbReference>
<keyword evidence="4" id="KW-0677">Repeat</keyword>
<dbReference type="GO" id="GO:0008270">
    <property type="term" value="F:zinc ion binding"/>
    <property type="evidence" value="ECO:0007669"/>
    <property type="project" value="UniProtKB-KW"/>
</dbReference>
<dbReference type="InterPro" id="IPR002083">
    <property type="entry name" value="MATH/TRAF_dom"/>
</dbReference>
<gene>
    <name evidence="14 15 16 17 18" type="primary">LOC106056737</name>
</gene>
<evidence type="ECO:0000313" key="16">
    <source>
        <dbReference type="RefSeq" id="XP_055898762.1"/>
    </source>
</evidence>
<feature type="coiled-coil region" evidence="8">
    <location>
        <begin position="330"/>
        <end position="357"/>
    </location>
</feature>
<keyword evidence="6 7" id="KW-0862">Zinc</keyword>
<feature type="compositionally biased region" description="Polar residues" evidence="9">
    <location>
        <begin position="362"/>
        <end position="371"/>
    </location>
</feature>
<evidence type="ECO:0000256" key="2">
    <source>
        <dbReference type="ARBA" id="ARBA00022490"/>
    </source>
</evidence>
<dbReference type="RefSeq" id="XP_055898762.1">
    <property type="nucleotide sequence ID" value="XM_056042787.1"/>
</dbReference>
<keyword evidence="2" id="KW-0963">Cytoplasm</keyword>
<protein>
    <submittedName>
        <fullName evidence="14 15">TNF receptor-associated factor 2-like</fullName>
    </submittedName>
</protein>
<evidence type="ECO:0000256" key="8">
    <source>
        <dbReference type="SAM" id="Coils"/>
    </source>
</evidence>
<dbReference type="Gene3D" id="2.60.210.10">
    <property type="entry name" value="Apoptosis, Tumor Necrosis Factor Receptor Associated Protein 2, Chain A"/>
    <property type="match status" value="1"/>
</dbReference>
<dbReference type="AlphaFoldDB" id="A0A9W3BGN4"/>
<evidence type="ECO:0000256" key="6">
    <source>
        <dbReference type="ARBA" id="ARBA00022833"/>
    </source>
</evidence>